<gene>
    <name evidence="4" type="ORF">L596_005695</name>
</gene>
<organism evidence="4 5">
    <name type="scientific">Steinernema carpocapsae</name>
    <name type="common">Entomopathogenic nematode</name>
    <dbReference type="NCBI Taxonomy" id="34508"/>
    <lineage>
        <taxon>Eukaryota</taxon>
        <taxon>Metazoa</taxon>
        <taxon>Ecdysozoa</taxon>
        <taxon>Nematoda</taxon>
        <taxon>Chromadorea</taxon>
        <taxon>Rhabditida</taxon>
        <taxon>Tylenchina</taxon>
        <taxon>Panagrolaimomorpha</taxon>
        <taxon>Strongyloidoidea</taxon>
        <taxon>Steinernematidae</taxon>
        <taxon>Steinernema</taxon>
    </lineage>
</organism>
<feature type="coiled-coil region" evidence="1">
    <location>
        <begin position="668"/>
        <end position="695"/>
    </location>
</feature>
<dbReference type="AlphaFoldDB" id="A0A4U8UZZ2"/>
<feature type="region of interest" description="Disordered" evidence="2">
    <location>
        <begin position="349"/>
        <end position="417"/>
    </location>
</feature>
<feature type="region of interest" description="Disordered" evidence="2">
    <location>
        <begin position="1"/>
        <end position="38"/>
    </location>
</feature>
<dbReference type="OrthoDB" id="2556847at2759"/>
<comment type="caution">
    <text evidence="4">The sequence shown here is derived from an EMBL/GenBank/DDBJ whole genome shotgun (WGS) entry which is preliminary data.</text>
</comment>
<proteinExistence type="predicted"/>
<dbReference type="EMBL" id="CM016762">
    <property type="protein sequence ID" value="TMS39121.1"/>
    <property type="molecule type" value="Genomic_DNA"/>
</dbReference>
<keyword evidence="5" id="KW-1185">Reference proteome</keyword>
<dbReference type="InterPro" id="IPR015671">
    <property type="entry name" value="GSCR1_dom"/>
</dbReference>
<feature type="compositionally biased region" description="Polar residues" evidence="2">
    <location>
        <begin position="11"/>
        <end position="21"/>
    </location>
</feature>
<evidence type="ECO:0000313" key="4">
    <source>
        <dbReference type="EMBL" id="TMS39121.1"/>
    </source>
</evidence>
<dbReference type="Proteomes" id="UP000298663">
    <property type="component" value="Chromosome X"/>
</dbReference>
<feature type="region of interest" description="Disordered" evidence="2">
    <location>
        <begin position="919"/>
        <end position="943"/>
    </location>
</feature>
<feature type="compositionally biased region" description="Low complexity" evidence="2">
    <location>
        <begin position="394"/>
        <end position="417"/>
    </location>
</feature>
<evidence type="ECO:0000256" key="1">
    <source>
        <dbReference type="SAM" id="Coils"/>
    </source>
</evidence>
<evidence type="ECO:0000313" key="5">
    <source>
        <dbReference type="Proteomes" id="UP000298663"/>
    </source>
</evidence>
<feature type="compositionally biased region" description="Basic and acidic residues" evidence="2">
    <location>
        <begin position="279"/>
        <end position="290"/>
    </location>
</feature>
<sequence>MTHLDYRQNPAAPTTKRSAGRTSTTWDSSSNNSPRCRRRGCSTFNSPTCICPQVKGRLRTLCSLPAGSRSTCSSPPAPCRSSNVQYSYMSNGSSWSSQQQQSQTQQQQQQSGGGQMPQQTVLVQSMNQLNGSAQYVIVNSQTSCANIVASGAQLMQQQSQRSVVMAGSSSSNVTTMSGQPIVSSQTMPEGSSGYSQEVLMPQQHGCISNSMPNGRIVINSQNQRLQTLDQSNSQPNLQQLLSSTPSTSQIQTPAPAATPQPAPRKRPPRSKKPAASAKKAAEQPKQVEAKMEATDAMEITSIMSELARLDQLESQGIDVTDQRTTLTEKRNMILLKMVGGTGLGAGLDLSGLSQTQPRRAPLQPVTQRPIREPASQNLFEPSYETKSQPQLIHSSHPSTSFESSQPPQIYPQSSSNFSSNSTVLHSVQYASTSQINSQPSYQPVQVASGIGASGLYSTSNVVNTLSSQPGGAVASCIITQQQLEQQRLLAPKPASTPIKYNAAPVATAPQSRVSPTPVMKMLSKQETALRIAQSKESRTRRISRYFDYFENTVGTADSDYVNTNFKNVSDICKRLLPYSVFYEPDPSQTTLDNFDHELLRINVHHRDQKRRLEKRLNAFFIKEATKPIDNDLVMLLSLDKEYETRKLAEEKEATKNEPEIFASTSDFIPFANQLKQEIEEKTENLNERTDKEELEKFRAAIYDYNEFSEAKPSRSSSPTSLFARADYEESRMLRWFNRKRSRKDLKKMKQKYRYAIAESFKQSYKKPYSEVVEAPVSDNPSTPSSIKKERTPTIMSPPSVMDKNTATVFSPAAHTRLATPVRQLTPQPTSPTSQVLLPPQPLSPPLQPTPVVISPQPLKTKFSAPPVKEEFKSEVRSTAMPLKSKLLKRYNEQKEVVPPMKIARFMAAAASTSCFDKLSDSAVTDRNSGKCARRTEGGAAEDQ</sequence>
<feature type="compositionally biased region" description="Low complexity" evidence="2">
    <location>
        <begin position="22"/>
        <end position="34"/>
    </location>
</feature>
<feature type="region of interest" description="Disordered" evidence="2">
    <location>
        <begin position="236"/>
        <end position="290"/>
    </location>
</feature>
<dbReference type="Pfam" id="PF15249">
    <property type="entry name" value="GLTSCR1"/>
    <property type="match status" value="1"/>
</dbReference>
<feature type="region of interest" description="Disordered" evidence="2">
    <location>
        <begin position="90"/>
        <end position="117"/>
    </location>
</feature>
<reference evidence="4 5" key="1">
    <citation type="journal article" date="2015" name="Genome Biol.">
        <title>Comparative genomics of Steinernema reveals deeply conserved gene regulatory networks.</title>
        <authorList>
            <person name="Dillman A.R."/>
            <person name="Macchietto M."/>
            <person name="Porter C.F."/>
            <person name="Rogers A."/>
            <person name="Williams B."/>
            <person name="Antoshechkin I."/>
            <person name="Lee M.M."/>
            <person name="Goodwin Z."/>
            <person name="Lu X."/>
            <person name="Lewis E.E."/>
            <person name="Goodrich-Blair H."/>
            <person name="Stock S.P."/>
            <person name="Adams B.J."/>
            <person name="Sternberg P.W."/>
            <person name="Mortazavi A."/>
        </authorList>
    </citation>
    <scope>NUCLEOTIDE SEQUENCE [LARGE SCALE GENOMIC DNA]</scope>
    <source>
        <strain evidence="4 5">ALL</strain>
    </source>
</reference>
<feature type="compositionally biased region" description="Polar residues" evidence="2">
    <location>
        <begin position="374"/>
        <end position="393"/>
    </location>
</feature>
<feature type="region of interest" description="Disordered" evidence="2">
    <location>
        <begin position="774"/>
        <end position="801"/>
    </location>
</feature>
<protein>
    <recommendedName>
        <fullName evidence="3">GLTSCR protein conserved domain-containing protein</fullName>
    </recommendedName>
</protein>
<accession>A0A4U8UZZ2</accession>
<feature type="compositionally biased region" description="Low complexity" evidence="2">
    <location>
        <begin position="90"/>
        <end position="110"/>
    </location>
</feature>
<feature type="compositionally biased region" description="Basic residues" evidence="2">
    <location>
        <begin position="263"/>
        <end position="272"/>
    </location>
</feature>
<keyword evidence="1" id="KW-0175">Coiled coil</keyword>
<evidence type="ECO:0000256" key="2">
    <source>
        <dbReference type="SAM" id="MobiDB-lite"/>
    </source>
</evidence>
<evidence type="ECO:0000259" key="3">
    <source>
        <dbReference type="Pfam" id="PF15249"/>
    </source>
</evidence>
<dbReference type="EMBL" id="AZBU02000001">
    <property type="protein sequence ID" value="TMS39121.1"/>
    <property type="molecule type" value="Genomic_DNA"/>
</dbReference>
<feature type="region of interest" description="Disordered" evidence="2">
    <location>
        <begin position="170"/>
        <end position="193"/>
    </location>
</feature>
<name>A0A4U8UZZ2_STECR</name>
<reference evidence="4 5" key="2">
    <citation type="journal article" date="2019" name="G3 (Bethesda)">
        <title>Hybrid Assembly of the Genome of the Entomopathogenic Nematode Steinernema carpocapsae Identifies the X-Chromosome.</title>
        <authorList>
            <person name="Serra L."/>
            <person name="Macchietto M."/>
            <person name="Macias-Munoz A."/>
            <person name="McGill C.J."/>
            <person name="Rodriguez I.M."/>
            <person name="Rodriguez B."/>
            <person name="Murad R."/>
            <person name="Mortazavi A."/>
        </authorList>
    </citation>
    <scope>NUCLEOTIDE SEQUENCE [LARGE SCALE GENOMIC DNA]</scope>
    <source>
        <strain evidence="4 5">ALL</strain>
    </source>
</reference>
<feature type="compositionally biased region" description="Low complexity" evidence="2">
    <location>
        <begin position="236"/>
        <end position="255"/>
    </location>
</feature>
<feature type="domain" description="GLTSCR protein conserved" evidence="3">
    <location>
        <begin position="561"/>
        <end position="652"/>
    </location>
</feature>